<dbReference type="PROSITE" id="PS50287">
    <property type="entry name" value="SRCR_2"/>
    <property type="match status" value="9"/>
</dbReference>
<dbReference type="OMA" id="NWGPNEG"/>
<dbReference type="AlphaFoldDB" id="A0A7M7NNZ2"/>
<feature type="disulfide bond" evidence="5">
    <location>
        <begin position="895"/>
        <end position="959"/>
    </location>
</feature>
<keyword evidence="4" id="KW-0325">Glycoprotein</keyword>
<feature type="disulfide bond" evidence="5">
    <location>
        <begin position="481"/>
        <end position="545"/>
    </location>
</feature>
<dbReference type="FunFam" id="3.10.250.10:FF:000065">
    <property type="entry name" value="Uncharacterized protein"/>
    <property type="match status" value="1"/>
</dbReference>
<feature type="domain" description="SRCR" evidence="9">
    <location>
        <begin position="870"/>
        <end position="971"/>
    </location>
</feature>
<protein>
    <recommendedName>
        <fullName evidence="13">Deleted in malignant brain tumors 1 protein-like</fullName>
    </recommendedName>
</protein>
<name>A0A7M7NNZ2_STRPU</name>
<feature type="disulfide bond" evidence="5">
    <location>
        <begin position="54"/>
        <end position="118"/>
    </location>
</feature>
<feature type="disulfide bond" evidence="5">
    <location>
        <begin position="833"/>
        <end position="843"/>
    </location>
</feature>
<evidence type="ECO:0000256" key="6">
    <source>
        <dbReference type="PROSITE-ProRule" id="PRU00302"/>
    </source>
</evidence>
<feature type="disulfide bond" evidence="5">
    <location>
        <begin position="697"/>
        <end position="758"/>
    </location>
</feature>
<proteinExistence type="predicted"/>
<dbReference type="RefSeq" id="XP_030839091.1">
    <property type="nucleotide sequence ID" value="XM_030983231.1"/>
</dbReference>
<evidence type="ECO:0000256" key="7">
    <source>
        <dbReference type="SAM" id="Phobius"/>
    </source>
</evidence>
<feature type="domain" description="SRCR" evidence="9">
    <location>
        <begin position="456"/>
        <end position="556"/>
    </location>
</feature>
<dbReference type="RefSeq" id="XP_030839092.1">
    <property type="nucleotide sequence ID" value="XM_030983232.1"/>
</dbReference>
<organism evidence="11 12">
    <name type="scientific">Strongylocentrotus purpuratus</name>
    <name type="common">Purple sea urchin</name>
    <dbReference type="NCBI Taxonomy" id="7668"/>
    <lineage>
        <taxon>Eukaryota</taxon>
        <taxon>Metazoa</taxon>
        <taxon>Echinodermata</taxon>
        <taxon>Eleutherozoa</taxon>
        <taxon>Echinozoa</taxon>
        <taxon>Echinoidea</taxon>
        <taxon>Euechinoidea</taxon>
        <taxon>Echinacea</taxon>
        <taxon>Camarodonta</taxon>
        <taxon>Echinidea</taxon>
        <taxon>Strongylocentrotidae</taxon>
        <taxon>Strongylocentrotus</taxon>
    </lineage>
</organism>
<feature type="domain" description="Sushi" evidence="10">
    <location>
        <begin position="972"/>
        <end position="1031"/>
    </location>
</feature>
<feature type="disulfide bond" evidence="6">
    <location>
        <begin position="1002"/>
        <end position="1029"/>
    </location>
</feature>
<dbReference type="FunFam" id="3.10.250.10:FF:000006">
    <property type="entry name" value="neurotrypsin isoform X2"/>
    <property type="match status" value="1"/>
</dbReference>
<dbReference type="GeneID" id="580497"/>
<dbReference type="SMART" id="SM00032">
    <property type="entry name" value="CCP"/>
    <property type="match status" value="1"/>
</dbReference>
<dbReference type="GO" id="GO:0016020">
    <property type="term" value="C:membrane"/>
    <property type="evidence" value="ECO:0007669"/>
    <property type="project" value="InterPro"/>
</dbReference>
<dbReference type="PANTHER" id="PTHR48071">
    <property type="entry name" value="SRCR DOMAIN-CONTAINING PROTEIN"/>
    <property type="match status" value="1"/>
</dbReference>
<feature type="disulfide bond" evidence="5">
    <location>
        <begin position="940"/>
        <end position="950"/>
    </location>
</feature>
<dbReference type="RefSeq" id="XP_030839094.1">
    <property type="nucleotide sequence ID" value="XM_030983234.1"/>
</dbReference>
<dbReference type="FunFam" id="3.10.250.10:FF:000011">
    <property type="entry name" value="Scavenger receptor class A member 5"/>
    <property type="match status" value="1"/>
</dbReference>
<dbReference type="EnsemblMetazoa" id="XM_030983231">
    <property type="protein sequence ID" value="XP_030839091"/>
    <property type="gene ID" value="LOC580497"/>
</dbReference>
<evidence type="ECO:0000256" key="4">
    <source>
        <dbReference type="ARBA" id="ARBA00023180"/>
    </source>
</evidence>
<feature type="domain" description="SRCR" evidence="9">
    <location>
        <begin position="761"/>
        <end position="863"/>
    </location>
</feature>
<feature type="disulfide bond" evidence="5">
    <location>
        <begin position="494"/>
        <end position="555"/>
    </location>
</feature>
<dbReference type="OrthoDB" id="536948at2759"/>
<evidence type="ECO:0000313" key="11">
    <source>
        <dbReference type="EnsemblMetazoa" id="XP_030839092"/>
    </source>
</evidence>
<feature type="disulfide bond" evidence="5">
    <location>
        <begin position="627"/>
        <end position="637"/>
    </location>
</feature>
<feature type="disulfide bond" evidence="5">
    <location>
        <begin position="305"/>
        <end position="315"/>
    </location>
</feature>
<dbReference type="SUPFAM" id="SSF56487">
    <property type="entry name" value="SRCR-like"/>
    <property type="match status" value="9"/>
</dbReference>
<evidence type="ECO:0000256" key="3">
    <source>
        <dbReference type="ARBA" id="ARBA00023157"/>
    </source>
</evidence>
<feature type="domain" description="SRCR" evidence="9">
    <location>
        <begin position="132"/>
        <end position="233"/>
    </location>
</feature>
<dbReference type="FunFam" id="3.10.250.10:FF:000004">
    <property type="entry name" value="Scavenger receptor cysteine-rich type 1 protein M130"/>
    <property type="match status" value="1"/>
</dbReference>
<dbReference type="EnsemblMetazoa" id="XM_030983232">
    <property type="protein sequence ID" value="XP_030839092"/>
    <property type="gene ID" value="LOC580497"/>
</dbReference>
<dbReference type="Gene3D" id="3.10.250.10">
    <property type="entry name" value="SRCR-like domain"/>
    <property type="match status" value="9"/>
</dbReference>
<keyword evidence="7" id="KW-0812">Transmembrane</keyword>
<dbReference type="InParanoid" id="A0A7M7NNZ2"/>
<dbReference type="KEGG" id="spu:580497"/>
<dbReference type="FunFam" id="3.10.250.10:FF:000060">
    <property type="entry name" value="Predicted protein"/>
    <property type="match status" value="2"/>
</dbReference>
<accession>A0A7M7NNZ2</accession>
<dbReference type="SUPFAM" id="SSF57535">
    <property type="entry name" value="Complement control module/SCR domain"/>
    <property type="match status" value="1"/>
</dbReference>
<evidence type="ECO:0000259" key="9">
    <source>
        <dbReference type="PROSITE" id="PS50287"/>
    </source>
</evidence>
<evidence type="ECO:0000259" key="10">
    <source>
        <dbReference type="PROSITE" id="PS50923"/>
    </source>
</evidence>
<keyword evidence="12" id="KW-1185">Reference proteome</keyword>
<dbReference type="InterPro" id="IPR036772">
    <property type="entry name" value="SRCR-like_dom_sf"/>
</dbReference>
<sequence>MELRHCCVAVATALLSVISLTLSFENGDLRLQDGHNAAEGRVEVFHEGTWGTICDDGFDITDANVICRQLGYSSANASHCCAHFTHGTGDIHIDDLACSGLESRISECPNRGWGEHNCAHTEDASVTCNGNIRLQGSDSTVQGRVEVFSNSNWGSVCSTGWDLIDGDLVCKQLGFPGANATTTTATFTPGTGPVLISEVGCTPEDKVFKNCTMNKTPGPECANHTNDATLVCKRPIKLMGGKSPSEGYVAVYDGLKWGPICAKNWGIEDARVVCKQVGDLAAVEATTGMRFGQVTASYLMSNVGCAGTEGTLDECPSTNNGDNDCFRFAPTETEPMRLNDTNDLAGVRCAPAVRLVSNDYSFLQGKVEVFKNGQWGGVCADQWGPEDARVVCRQLGEYPLSNDSCCDPSTDSVQDPLLSNLMCTGNEERLQDCPVAPGSQPPTRCNAATARCQVTIRLTGGRHSLEGNVEISKGTEWGNICDDNWGIEDAQVVCRQLGNYEVVSHYSGSQHAPPRYPYLLDDVACNGDEARVEDCYHSDWGTHNCGTSEAAGVSCRNFRLVSDDRNSTMPKGRVEVVHNGRWGRVCGENWDKSDANVLCRQLYNSSADAVGSFEPGTGVAFMTNFTCRGNETSLLQCSYEKREITDCQSDANVICKGGIRLVGGRTPLEGRVEIFHDGQWGTVCDDGWDFNDAKVVCNQLGGYAAFAAKCCQAYGPGTGLILMDGVNCIGTESTLESCPHEGWQSHNCQHYEDASAICSDIKLTAPNGTTSTSTLEGRVEILLDGEWKSICAKGWDSNAAQVVCTQLFQTDVKNVTLVPAKSSQDTGVTDLRCLGTEKMLSECPSITSQVLCPNKYRASVQCKDYTDKDIRLVGGTVMSEGAIETLVDGEWGLICGNDWGMEEGQVACRQLGYCSAFSVERGWTPKIEERKLMHWHSMNCTGKEERLRDCSKSGGSFPCTGYNFEAAVTCKNWCDQPGYLMHGTWSPRRQRYGLNSKISFSCDEGYELQGVQFMECLEVCEWNAGIPTCKWSHAGGGGTSPITSKSASGIHPAGIFFIGLLVGLVVVVISYGLIKYIKRRPASPSNSSSRAGNIFRPRKQLDEMEEPVLSFQSMNMDNEENGEAM</sequence>
<keyword evidence="7" id="KW-1133">Transmembrane helix</keyword>
<evidence type="ECO:0008006" key="13">
    <source>
        <dbReference type="Google" id="ProtNLM"/>
    </source>
</evidence>
<dbReference type="Pfam" id="PF00530">
    <property type="entry name" value="SRCR"/>
    <property type="match status" value="9"/>
</dbReference>
<keyword evidence="6" id="KW-0768">Sushi</keyword>
<feature type="chain" id="PRO_5036401747" description="Deleted in malignant brain tumors 1 protein-like" evidence="8">
    <location>
        <begin position="24"/>
        <end position="1125"/>
    </location>
</feature>
<dbReference type="Proteomes" id="UP000007110">
    <property type="component" value="Unassembled WGS sequence"/>
</dbReference>
<feature type="disulfide bond" evidence="5">
    <location>
        <begin position="525"/>
        <end position="535"/>
    </location>
</feature>
<keyword evidence="1 8" id="KW-0732">Signal</keyword>
<dbReference type="PRINTS" id="PR00258">
    <property type="entry name" value="SPERACTRCPTR"/>
</dbReference>
<dbReference type="PROSITE" id="PS00420">
    <property type="entry name" value="SRCR_1"/>
    <property type="match status" value="4"/>
</dbReference>
<feature type="disulfide bond" evidence="5">
    <location>
        <begin position="684"/>
        <end position="748"/>
    </location>
</feature>
<feature type="domain" description="SRCR" evidence="9">
    <location>
        <begin position="29"/>
        <end position="129"/>
    </location>
</feature>
<dbReference type="EnsemblMetazoa" id="XM_030983234">
    <property type="protein sequence ID" value="XP_030839094"/>
    <property type="gene ID" value="LOC580497"/>
</dbReference>
<feature type="disulfide bond" evidence="5">
    <location>
        <begin position="98"/>
        <end position="108"/>
    </location>
</feature>
<evidence type="ECO:0000313" key="12">
    <source>
        <dbReference type="Proteomes" id="UP000007110"/>
    </source>
</evidence>
<feature type="disulfide bond" evidence="5">
    <location>
        <begin position="201"/>
        <end position="211"/>
    </location>
</feature>
<dbReference type="PROSITE" id="PS50923">
    <property type="entry name" value="SUSHI"/>
    <property type="match status" value="1"/>
</dbReference>
<feature type="disulfide bond" evidence="5">
    <location>
        <begin position="728"/>
        <end position="738"/>
    </location>
</feature>
<evidence type="ECO:0000256" key="2">
    <source>
        <dbReference type="ARBA" id="ARBA00022737"/>
    </source>
</evidence>
<feature type="disulfide bond" evidence="5">
    <location>
        <begin position="67"/>
        <end position="128"/>
    </location>
</feature>
<feature type="domain" description="SRCR" evidence="9">
    <location>
        <begin position="236"/>
        <end position="350"/>
    </location>
</feature>
<dbReference type="EnsemblMetazoa" id="XM_030983233">
    <property type="protein sequence ID" value="XP_030839093"/>
    <property type="gene ID" value="LOC580497"/>
</dbReference>
<dbReference type="CDD" id="cd00033">
    <property type="entry name" value="CCP"/>
    <property type="match status" value="1"/>
</dbReference>
<feature type="signal peptide" evidence="8">
    <location>
        <begin position="1"/>
        <end position="23"/>
    </location>
</feature>
<reference evidence="11" key="2">
    <citation type="submission" date="2021-01" db="UniProtKB">
        <authorList>
            <consortium name="EnsemblMetazoa"/>
        </authorList>
    </citation>
    <scope>IDENTIFICATION</scope>
</reference>
<keyword evidence="3 5" id="KW-1015">Disulfide bond</keyword>
<feature type="disulfide bond" evidence="5">
    <location>
        <begin position="157"/>
        <end position="221"/>
    </location>
</feature>
<keyword evidence="7" id="KW-0472">Membrane</keyword>
<evidence type="ECO:0000256" key="5">
    <source>
        <dbReference type="PROSITE-ProRule" id="PRU00196"/>
    </source>
</evidence>
<dbReference type="InterPro" id="IPR035976">
    <property type="entry name" value="Sushi/SCR/CCP_sf"/>
</dbReference>
<dbReference type="InterPro" id="IPR001190">
    <property type="entry name" value="SRCR"/>
</dbReference>
<dbReference type="Pfam" id="PF00084">
    <property type="entry name" value="Sushi"/>
    <property type="match status" value="1"/>
</dbReference>
<dbReference type="Gene3D" id="2.10.70.10">
    <property type="entry name" value="Complement Module, domain 1"/>
    <property type="match status" value="1"/>
</dbReference>
<dbReference type="FunFam" id="3.10.250.10:FF:000032">
    <property type="entry name" value="Si:dkey-14d8.20"/>
    <property type="match status" value="2"/>
</dbReference>
<dbReference type="RefSeq" id="XP_030839093.1">
    <property type="nucleotide sequence ID" value="XM_030983233.1"/>
</dbReference>
<feature type="domain" description="SRCR" evidence="9">
    <location>
        <begin position="353"/>
        <end position="453"/>
    </location>
</feature>
<dbReference type="InterPro" id="IPR000436">
    <property type="entry name" value="Sushi_SCR_CCP_dom"/>
</dbReference>
<feature type="disulfide bond" evidence="5">
    <location>
        <begin position="261"/>
        <end position="325"/>
    </location>
</feature>
<feature type="domain" description="SRCR" evidence="9">
    <location>
        <begin position="659"/>
        <end position="759"/>
    </location>
</feature>
<comment type="caution">
    <text evidence="5">Lacks conserved residue(s) required for the propagation of feature annotation.</text>
</comment>
<evidence type="ECO:0000256" key="8">
    <source>
        <dbReference type="SAM" id="SignalP"/>
    </source>
</evidence>
<keyword evidence="2" id="KW-0677">Repeat</keyword>
<reference evidence="12" key="1">
    <citation type="submission" date="2015-02" db="EMBL/GenBank/DDBJ databases">
        <title>Genome sequencing for Strongylocentrotus purpuratus.</title>
        <authorList>
            <person name="Murali S."/>
            <person name="Liu Y."/>
            <person name="Vee V."/>
            <person name="English A."/>
            <person name="Wang M."/>
            <person name="Skinner E."/>
            <person name="Han Y."/>
            <person name="Muzny D.M."/>
            <person name="Worley K.C."/>
            <person name="Gibbs R.A."/>
        </authorList>
    </citation>
    <scope>NUCLEOTIDE SEQUENCE</scope>
</reference>
<evidence type="ECO:0000256" key="1">
    <source>
        <dbReference type="ARBA" id="ARBA00022729"/>
    </source>
</evidence>
<dbReference type="FunFam" id="3.10.250.10:FF:000045">
    <property type="entry name" value="neurotrypsin-like isoform X1"/>
    <property type="match status" value="1"/>
</dbReference>
<feature type="transmembrane region" description="Helical" evidence="7">
    <location>
        <begin position="1053"/>
        <end position="1074"/>
    </location>
</feature>
<feature type="disulfide bond" evidence="5">
    <location>
        <begin position="423"/>
        <end position="433"/>
    </location>
</feature>
<dbReference type="PANTHER" id="PTHR48071:SF28">
    <property type="entry name" value="SRCR DOMAIN-CONTAINING PROTEIN"/>
    <property type="match status" value="1"/>
</dbReference>
<dbReference type="SMART" id="SM00202">
    <property type="entry name" value="SR"/>
    <property type="match status" value="9"/>
</dbReference>
<feature type="domain" description="SRCR" evidence="9">
    <location>
        <begin position="558"/>
        <end position="656"/>
    </location>
</feature>